<reference evidence="2 3" key="1">
    <citation type="submission" date="2018-04" db="EMBL/GenBank/DDBJ databases">
        <title>Brenneria corticis sp.nov.</title>
        <authorList>
            <person name="Li Y."/>
        </authorList>
    </citation>
    <scope>NUCLEOTIDE SEQUENCE [LARGE SCALE GENOMIC DNA]</scope>
    <source>
        <strain evidence="2 3">CFCC 11842</strain>
    </source>
</reference>
<gene>
    <name evidence="2" type="ORF">DDT56_22000</name>
</gene>
<dbReference type="Proteomes" id="UP000296159">
    <property type="component" value="Unassembled WGS sequence"/>
</dbReference>
<keyword evidence="1" id="KW-0812">Transmembrane</keyword>
<dbReference type="RefSeq" id="WP_136168504.1">
    <property type="nucleotide sequence ID" value="NZ_KZ819099.1"/>
</dbReference>
<evidence type="ECO:0000313" key="2">
    <source>
        <dbReference type="EMBL" id="PWC10489.1"/>
    </source>
</evidence>
<organism evidence="2 3">
    <name type="scientific">Brenneria corticis</name>
    <dbReference type="NCBI Taxonomy" id="2173106"/>
    <lineage>
        <taxon>Bacteria</taxon>
        <taxon>Pseudomonadati</taxon>
        <taxon>Pseudomonadota</taxon>
        <taxon>Gammaproteobacteria</taxon>
        <taxon>Enterobacterales</taxon>
        <taxon>Pectobacteriaceae</taxon>
        <taxon>Brenneria</taxon>
    </lineage>
</organism>
<evidence type="ECO:0008006" key="4">
    <source>
        <dbReference type="Google" id="ProtNLM"/>
    </source>
</evidence>
<keyword evidence="1" id="KW-1133">Transmembrane helix</keyword>
<dbReference type="EMBL" id="QDKH01000037">
    <property type="protein sequence ID" value="PWC10489.1"/>
    <property type="molecule type" value="Genomic_DNA"/>
</dbReference>
<feature type="transmembrane region" description="Helical" evidence="1">
    <location>
        <begin position="7"/>
        <end position="26"/>
    </location>
</feature>
<accession>A0A2U1TM98</accession>
<dbReference type="AlphaFoldDB" id="A0A2U1TM98"/>
<evidence type="ECO:0000256" key="1">
    <source>
        <dbReference type="SAM" id="Phobius"/>
    </source>
</evidence>
<comment type="caution">
    <text evidence="2">The sequence shown here is derived from an EMBL/GenBank/DDBJ whole genome shotgun (WGS) entry which is preliminary data.</text>
</comment>
<keyword evidence="3" id="KW-1185">Reference proteome</keyword>
<keyword evidence="1" id="KW-0472">Membrane</keyword>
<feature type="transmembrane region" description="Helical" evidence="1">
    <location>
        <begin position="46"/>
        <end position="72"/>
    </location>
</feature>
<proteinExistence type="predicted"/>
<protein>
    <recommendedName>
        <fullName evidence="4">DUF2523 domain-containing protein</fullName>
    </recommendedName>
</protein>
<evidence type="ECO:0000313" key="3">
    <source>
        <dbReference type="Proteomes" id="UP000296159"/>
    </source>
</evidence>
<sequence>MSRVKIALIYILIAIVYFLIIPDVIIRSISSERLAQLSEALSIGGLFSPLLSLLIFLGALSILLAFLSVFFVRRILVAFLKK</sequence>
<name>A0A2U1TM98_9GAMM</name>